<dbReference type="EMBL" id="JBHULY010000013">
    <property type="protein sequence ID" value="MFD2725969.1"/>
    <property type="molecule type" value="Genomic_DNA"/>
</dbReference>
<dbReference type="Proteomes" id="UP001597476">
    <property type="component" value="Unassembled WGS sequence"/>
</dbReference>
<sequence length="349" mass="40765">MKALFKCELHYFPSLHLCQVYDGFEKLRKLGIIDLKVVQASGDATIPVAKVIIDNKYTVIYDTLDGFNWISDSIPENLNYFKSQIRADYYFKRSFNESLLEFAPKDCNIYPLGLNIGLQPESSFKKGFKESFKDFIKGNYLVSKFYKKTAFYSNDFEFYPIANKNNKVLFITRLWDSENVSLEHLKSEREQINKDRVDCINVCKKEFGDRFTGGLQENPFTLKYAKELIIPNTLTNRQIFLKTIREHNICIATAGLHGSIGWKFGEYVAASRAIISEPLEYAAPGEFKNNKNYFTFKNKEELLAQTHSLLKNRDLLNQTMRANYQYYHNFMRPDKMILNTLLKLYEDLI</sequence>
<evidence type="ECO:0000313" key="2">
    <source>
        <dbReference type="Proteomes" id="UP001597476"/>
    </source>
</evidence>
<protein>
    <recommendedName>
        <fullName evidence="3">Glycosyltransferase family 1 protein</fullName>
    </recommendedName>
</protein>
<dbReference type="RefSeq" id="WP_380290460.1">
    <property type="nucleotide sequence ID" value="NZ_JBHULY010000013.1"/>
</dbReference>
<organism evidence="1 2">
    <name type="scientific">Hyunsoonleella rubra</name>
    <dbReference type="NCBI Taxonomy" id="1737062"/>
    <lineage>
        <taxon>Bacteria</taxon>
        <taxon>Pseudomonadati</taxon>
        <taxon>Bacteroidota</taxon>
        <taxon>Flavobacteriia</taxon>
        <taxon>Flavobacteriales</taxon>
        <taxon>Flavobacteriaceae</taxon>
    </lineage>
</organism>
<evidence type="ECO:0008006" key="3">
    <source>
        <dbReference type="Google" id="ProtNLM"/>
    </source>
</evidence>
<name>A0ABW5TAX8_9FLAO</name>
<keyword evidence="2" id="KW-1185">Reference proteome</keyword>
<gene>
    <name evidence="1" type="ORF">ACFSR8_07060</name>
</gene>
<comment type="caution">
    <text evidence="1">The sequence shown here is derived from an EMBL/GenBank/DDBJ whole genome shotgun (WGS) entry which is preliminary data.</text>
</comment>
<reference evidence="2" key="1">
    <citation type="journal article" date="2019" name="Int. J. Syst. Evol. Microbiol.">
        <title>The Global Catalogue of Microorganisms (GCM) 10K type strain sequencing project: providing services to taxonomists for standard genome sequencing and annotation.</title>
        <authorList>
            <consortium name="The Broad Institute Genomics Platform"/>
            <consortium name="The Broad Institute Genome Sequencing Center for Infectious Disease"/>
            <person name="Wu L."/>
            <person name="Ma J."/>
        </authorList>
    </citation>
    <scope>NUCLEOTIDE SEQUENCE [LARGE SCALE GENOMIC DNA]</scope>
    <source>
        <strain evidence="2">KCTC 42398</strain>
    </source>
</reference>
<evidence type="ECO:0000313" key="1">
    <source>
        <dbReference type="EMBL" id="MFD2725969.1"/>
    </source>
</evidence>
<accession>A0ABW5TAX8</accession>
<proteinExistence type="predicted"/>